<protein>
    <submittedName>
        <fullName evidence="2">Uncharacterized protein</fullName>
    </submittedName>
</protein>
<proteinExistence type="predicted"/>
<reference evidence="2" key="2">
    <citation type="submission" date="2025-09" db="UniProtKB">
        <authorList>
            <consortium name="Ensembl"/>
        </authorList>
    </citation>
    <scope>IDENTIFICATION</scope>
</reference>
<dbReference type="PRINTS" id="PR01217">
    <property type="entry name" value="PRICHEXTENSN"/>
</dbReference>
<keyword evidence="3" id="KW-1185">Reference proteome</keyword>
<dbReference type="Ensembl" id="ENSEBUT00000012812.1">
    <property type="protein sequence ID" value="ENSEBUP00000012240.1"/>
    <property type="gene ID" value="ENSEBUG00000007802.1"/>
</dbReference>
<name>A0A8C4QAM4_EPTBU</name>
<feature type="region of interest" description="Disordered" evidence="1">
    <location>
        <begin position="1"/>
        <end position="76"/>
    </location>
</feature>
<dbReference type="Proteomes" id="UP000694388">
    <property type="component" value="Unplaced"/>
</dbReference>
<accession>A0A8C4QAM4</accession>
<dbReference type="AlphaFoldDB" id="A0A8C4QAM4"/>
<organism evidence="2 3">
    <name type="scientific">Eptatretus burgeri</name>
    <name type="common">Inshore hagfish</name>
    <dbReference type="NCBI Taxonomy" id="7764"/>
    <lineage>
        <taxon>Eukaryota</taxon>
        <taxon>Metazoa</taxon>
        <taxon>Chordata</taxon>
        <taxon>Craniata</taxon>
        <taxon>Vertebrata</taxon>
        <taxon>Cyclostomata</taxon>
        <taxon>Myxini</taxon>
        <taxon>Myxiniformes</taxon>
        <taxon>Myxinidae</taxon>
        <taxon>Eptatretinae</taxon>
        <taxon>Eptatretus</taxon>
    </lineage>
</organism>
<evidence type="ECO:0000313" key="3">
    <source>
        <dbReference type="Proteomes" id="UP000694388"/>
    </source>
</evidence>
<evidence type="ECO:0000256" key="1">
    <source>
        <dbReference type="SAM" id="MobiDB-lite"/>
    </source>
</evidence>
<sequence>LTHSNLPLTPHTQPSPASHTLKPSPASHTLKPSPASHTLKPSPPSPASHTLKPSPASHTLKPSPASHTLKPSPASHTLNCTLHQKVDFSLPFLHQPVTSSLFPPHIHMCVLPSSQQPTRYTVACKSIHPLQSFHILMPPELIS</sequence>
<reference evidence="2" key="1">
    <citation type="submission" date="2025-08" db="UniProtKB">
        <authorList>
            <consortium name="Ensembl"/>
        </authorList>
    </citation>
    <scope>IDENTIFICATION</scope>
</reference>
<feature type="compositionally biased region" description="Polar residues" evidence="1">
    <location>
        <begin position="1"/>
        <end position="18"/>
    </location>
</feature>
<evidence type="ECO:0000313" key="2">
    <source>
        <dbReference type="Ensembl" id="ENSEBUP00000012240.1"/>
    </source>
</evidence>